<protein>
    <submittedName>
        <fullName evidence="1">Uncharacterized protein</fullName>
    </submittedName>
</protein>
<dbReference type="Proteomes" id="UP000078046">
    <property type="component" value="Unassembled WGS sequence"/>
</dbReference>
<dbReference type="EMBL" id="LWCA01001668">
    <property type="protein sequence ID" value="OAF64693.1"/>
    <property type="molecule type" value="Genomic_DNA"/>
</dbReference>
<dbReference type="AlphaFoldDB" id="A0A177ATJ5"/>
<gene>
    <name evidence="1" type="ORF">A3Q56_07585</name>
</gene>
<keyword evidence="2" id="KW-1185">Reference proteome</keyword>
<name>A0A177ATJ5_9BILA</name>
<evidence type="ECO:0000313" key="1">
    <source>
        <dbReference type="EMBL" id="OAF64693.1"/>
    </source>
</evidence>
<comment type="caution">
    <text evidence="1">The sequence shown here is derived from an EMBL/GenBank/DDBJ whole genome shotgun (WGS) entry which is preliminary data.</text>
</comment>
<organism evidence="1 2">
    <name type="scientific">Intoshia linei</name>
    <dbReference type="NCBI Taxonomy" id="1819745"/>
    <lineage>
        <taxon>Eukaryota</taxon>
        <taxon>Metazoa</taxon>
        <taxon>Spiralia</taxon>
        <taxon>Lophotrochozoa</taxon>
        <taxon>Mesozoa</taxon>
        <taxon>Orthonectida</taxon>
        <taxon>Rhopaluridae</taxon>
        <taxon>Intoshia</taxon>
    </lineage>
</organism>
<evidence type="ECO:0000313" key="2">
    <source>
        <dbReference type="Proteomes" id="UP000078046"/>
    </source>
</evidence>
<sequence>CRHHILETILSSVYKKSFRDTCQPDINDNFVTKFKDIFFNDINRYNKCHNPPKLTMNNINFSNIILTLSKIQEYKRDDYKECCKLFISILSGNKVTLLKPGAISKARWIIYALKAYILNIDRNQLMKSFLLFTTYGYITFWMDAGSATNGYHNDVQMEQFWHELSIASMSLKVLCDVAFEKHDLHNYYMGKDVSVIGIAFVVNDATERTHAKFKKCLNVTKTEEELPKLVCTMNHFN</sequence>
<dbReference type="OrthoDB" id="6626714at2759"/>
<proteinExistence type="predicted"/>
<accession>A0A177ATJ5</accession>
<feature type="non-terminal residue" evidence="1">
    <location>
        <position position="1"/>
    </location>
</feature>
<reference evidence="1 2" key="1">
    <citation type="submission" date="2016-04" db="EMBL/GenBank/DDBJ databases">
        <title>The genome of Intoshia linei affirms orthonectids as highly simplified spiralians.</title>
        <authorList>
            <person name="Mikhailov K.V."/>
            <person name="Slusarev G.S."/>
            <person name="Nikitin M.A."/>
            <person name="Logacheva M.D."/>
            <person name="Penin A."/>
            <person name="Aleoshin V."/>
            <person name="Panchin Y.V."/>
        </authorList>
    </citation>
    <scope>NUCLEOTIDE SEQUENCE [LARGE SCALE GENOMIC DNA]</scope>
    <source>
        <strain evidence="1">Intl2013</strain>
        <tissue evidence="1">Whole animal</tissue>
    </source>
</reference>